<gene>
    <name evidence="3" type="ordered locus">Jden_0429</name>
</gene>
<dbReference type="Proteomes" id="UP000000628">
    <property type="component" value="Chromosome"/>
</dbReference>
<evidence type="ECO:0000256" key="2">
    <source>
        <dbReference type="SAM" id="Phobius"/>
    </source>
</evidence>
<keyword evidence="2" id="KW-0472">Membrane</keyword>
<dbReference type="eggNOG" id="ENOG5033HAQ">
    <property type="taxonomic scope" value="Bacteria"/>
</dbReference>
<feature type="compositionally biased region" description="Low complexity" evidence="1">
    <location>
        <begin position="171"/>
        <end position="181"/>
    </location>
</feature>
<evidence type="ECO:0000313" key="4">
    <source>
        <dbReference type="Proteomes" id="UP000000628"/>
    </source>
</evidence>
<proteinExistence type="predicted"/>
<dbReference type="STRING" id="471856.Jden_0429"/>
<sequence>MVKGLNGLGTSNLLTTVKLTYIRHMEWLLGLGVSAVVVVAVVVGVTRRKKPEAADTYTVTVSPDRYEPHDTPTVDIPANTSDTPADAPETEPVPAPSVPSASSASSAADTLTVAEELSGVATSPAADVSPVVTSPPMPPVPSQSAESSEDAQGVPQDSEPSPQEDAEVEVVEPPAEATDAEVEATVVDTEVESTPQGETVPEPEPRRFVDLRDQPERQLRIVLDDDAFGDLDDAAHQAPFYVLRREDDSSETSHAIAVLTGDHKIGVLAESAAKHYAPLFDQLGADVLAHTPGNGPEKDRVFLPRVPTLRALITSGVPMIDAPVLEEPRQSPQSLQDTELAGETTTRELVSAGQSA</sequence>
<protein>
    <submittedName>
        <fullName evidence="3">Uncharacterized protein</fullName>
    </submittedName>
</protein>
<dbReference type="RefSeq" id="WP_015770723.1">
    <property type="nucleotide sequence ID" value="NC_013174.1"/>
</dbReference>
<evidence type="ECO:0000256" key="1">
    <source>
        <dbReference type="SAM" id="MobiDB-lite"/>
    </source>
</evidence>
<feature type="transmembrane region" description="Helical" evidence="2">
    <location>
        <begin position="27"/>
        <end position="45"/>
    </location>
</feature>
<feature type="compositionally biased region" description="Low complexity" evidence="1">
    <location>
        <begin position="98"/>
        <end position="108"/>
    </location>
</feature>
<dbReference type="HOGENOM" id="CLU_777974_0_0_11"/>
<dbReference type="KEGG" id="jde:Jden_0429"/>
<keyword evidence="2" id="KW-1133">Transmembrane helix</keyword>
<accession>C7R035</accession>
<feature type="region of interest" description="Disordered" evidence="1">
    <location>
        <begin position="324"/>
        <end position="356"/>
    </location>
</feature>
<dbReference type="EMBL" id="CP001706">
    <property type="protein sequence ID" value="ACV08094.1"/>
    <property type="molecule type" value="Genomic_DNA"/>
</dbReference>
<reference evidence="3 4" key="1">
    <citation type="journal article" date="2009" name="Stand. Genomic Sci.">
        <title>Complete genome sequence of Jonesia denitrificans type strain (Prevot 55134).</title>
        <authorList>
            <person name="Pukall R."/>
            <person name="Gehrich-Schroter G."/>
            <person name="Lapidus A."/>
            <person name="Nolan M."/>
            <person name="Glavina Del Rio T."/>
            <person name="Lucas S."/>
            <person name="Chen F."/>
            <person name="Tice H."/>
            <person name="Pitluck S."/>
            <person name="Cheng J.F."/>
            <person name="Copeland A."/>
            <person name="Saunders E."/>
            <person name="Brettin T."/>
            <person name="Detter J.C."/>
            <person name="Bruce D."/>
            <person name="Goodwin L."/>
            <person name="Pati A."/>
            <person name="Ivanova N."/>
            <person name="Mavromatis K."/>
            <person name="Ovchinnikova G."/>
            <person name="Chen A."/>
            <person name="Palaniappan K."/>
            <person name="Land M."/>
            <person name="Hauser L."/>
            <person name="Chang Y.J."/>
            <person name="Jeffries C.D."/>
            <person name="Chain P."/>
            <person name="Goker M."/>
            <person name="Bristow J."/>
            <person name="Eisen J.A."/>
            <person name="Markowitz V."/>
            <person name="Hugenholtz P."/>
            <person name="Kyrpides N.C."/>
            <person name="Klenk H.P."/>
            <person name="Han C."/>
        </authorList>
    </citation>
    <scope>NUCLEOTIDE SEQUENCE [LARGE SCALE GENOMIC DNA]</scope>
    <source>
        <strain evidence="4">ATCC 14870 / DSM 20603 / BCRC 15368 / CIP 55.134 / JCM 11481 / NBRC 15587 / NCTC 10816 / Prevot 55134</strain>
    </source>
</reference>
<organism evidence="3 4">
    <name type="scientific">Jonesia denitrificans (strain ATCC 14870 / DSM 20603 / BCRC 15368 / CIP 55.134 / JCM 11481 / NBRC 15587 / NCTC 10816 / Prevot 55134)</name>
    <name type="common">Listeria denitrificans</name>
    <dbReference type="NCBI Taxonomy" id="471856"/>
    <lineage>
        <taxon>Bacteria</taxon>
        <taxon>Bacillati</taxon>
        <taxon>Actinomycetota</taxon>
        <taxon>Actinomycetes</taxon>
        <taxon>Micrococcales</taxon>
        <taxon>Jonesiaceae</taxon>
        <taxon>Jonesia</taxon>
    </lineage>
</organism>
<feature type="region of interest" description="Disordered" evidence="1">
    <location>
        <begin position="52"/>
        <end position="181"/>
    </location>
</feature>
<name>C7R035_JONDD</name>
<keyword evidence="4" id="KW-1185">Reference proteome</keyword>
<dbReference type="AlphaFoldDB" id="C7R035"/>
<dbReference type="OrthoDB" id="260852at2"/>
<keyword evidence="2" id="KW-0812">Transmembrane</keyword>
<feature type="compositionally biased region" description="Polar residues" evidence="1">
    <location>
        <begin position="330"/>
        <end position="356"/>
    </location>
</feature>
<evidence type="ECO:0000313" key="3">
    <source>
        <dbReference type="EMBL" id="ACV08094.1"/>
    </source>
</evidence>